<evidence type="ECO:0000256" key="5">
    <source>
        <dbReference type="ARBA" id="ARBA00022660"/>
    </source>
</evidence>
<dbReference type="GO" id="GO:0016491">
    <property type="term" value="F:oxidoreductase activity"/>
    <property type="evidence" value="ECO:0007669"/>
    <property type="project" value="UniProtKB-KW"/>
</dbReference>
<dbReference type="GO" id="GO:0005743">
    <property type="term" value="C:mitochondrial inner membrane"/>
    <property type="evidence" value="ECO:0007669"/>
    <property type="project" value="UniProtKB-SubCell"/>
</dbReference>
<dbReference type="PANTHER" id="PTHR13847:SF287">
    <property type="entry name" value="FAD-DEPENDENT OXIDOREDUCTASE DOMAIN-CONTAINING PROTEIN 1"/>
    <property type="match status" value="1"/>
</dbReference>
<dbReference type="InterPro" id="IPR006076">
    <property type="entry name" value="FAD-dep_OxRdtase"/>
</dbReference>
<dbReference type="Proteomes" id="UP000694700">
    <property type="component" value="Unplaced"/>
</dbReference>
<evidence type="ECO:0000256" key="7">
    <source>
        <dbReference type="ARBA" id="ARBA00022792"/>
    </source>
</evidence>
<dbReference type="Ensembl" id="ENSCCRT00015020943.1">
    <property type="protein sequence ID" value="ENSCCRP00015020204.1"/>
    <property type="gene ID" value="ENSCCRG00015008742.1"/>
</dbReference>
<evidence type="ECO:0000256" key="3">
    <source>
        <dbReference type="ARBA" id="ARBA00022448"/>
    </source>
</evidence>
<evidence type="ECO:0000256" key="1">
    <source>
        <dbReference type="ARBA" id="ARBA00001974"/>
    </source>
</evidence>
<evidence type="ECO:0000256" key="4">
    <source>
        <dbReference type="ARBA" id="ARBA00022630"/>
    </source>
</evidence>
<feature type="domain" description="FAD dependent oxidoreductase" evidence="16">
    <location>
        <begin position="96"/>
        <end position="486"/>
    </location>
</feature>
<keyword evidence="10" id="KW-1133">Transmembrane helix</keyword>
<evidence type="ECO:0000256" key="13">
    <source>
        <dbReference type="ARBA" id="ARBA00023136"/>
    </source>
</evidence>
<dbReference type="PANTHER" id="PTHR13847">
    <property type="entry name" value="SARCOSINE DEHYDROGENASE-RELATED"/>
    <property type="match status" value="1"/>
</dbReference>
<keyword evidence="7" id="KW-0999">Mitochondrion inner membrane</keyword>
<keyword evidence="12" id="KW-0496">Mitochondrion</keyword>
<comment type="subcellular location">
    <subcellularLocation>
        <location evidence="2">Mitochondrion inner membrane</location>
        <topology evidence="2">Single-pass membrane protein</topology>
    </subcellularLocation>
</comment>
<keyword evidence="8" id="KW-0274">FAD</keyword>
<dbReference type="SUPFAM" id="SSF51905">
    <property type="entry name" value="FAD/NAD(P)-binding domain"/>
    <property type="match status" value="1"/>
</dbReference>
<evidence type="ECO:0000313" key="17">
    <source>
        <dbReference type="Ensembl" id="ENSCCRP00015020204.1"/>
    </source>
</evidence>
<evidence type="ECO:0000259" key="16">
    <source>
        <dbReference type="Pfam" id="PF01266"/>
    </source>
</evidence>
<keyword evidence="5" id="KW-0679">Respiratory chain</keyword>
<evidence type="ECO:0000256" key="15">
    <source>
        <dbReference type="ARBA" id="ARBA00046185"/>
    </source>
</evidence>
<evidence type="ECO:0000256" key="12">
    <source>
        <dbReference type="ARBA" id="ARBA00023128"/>
    </source>
</evidence>
<keyword evidence="3" id="KW-0813">Transport</keyword>
<reference evidence="17" key="1">
    <citation type="submission" date="2025-08" db="UniProtKB">
        <authorList>
            <consortium name="Ensembl"/>
        </authorList>
    </citation>
    <scope>IDENTIFICATION</scope>
</reference>
<keyword evidence="4" id="KW-0285">Flavoprotein</keyword>
<evidence type="ECO:0000256" key="9">
    <source>
        <dbReference type="ARBA" id="ARBA00022982"/>
    </source>
</evidence>
<proteinExistence type="predicted"/>
<protein>
    <recommendedName>
        <fullName evidence="14">FAD-dependent oxidoreductase domain-containing protein 1</fullName>
    </recommendedName>
</protein>
<evidence type="ECO:0000256" key="11">
    <source>
        <dbReference type="ARBA" id="ARBA00023002"/>
    </source>
</evidence>
<keyword evidence="11" id="KW-0560">Oxidoreductase</keyword>
<dbReference type="AlphaFoldDB" id="A0A8C1YP55"/>
<evidence type="ECO:0000256" key="8">
    <source>
        <dbReference type="ARBA" id="ARBA00022827"/>
    </source>
</evidence>
<dbReference type="InterPro" id="IPR036188">
    <property type="entry name" value="FAD/NAD-bd_sf"/>
</dbReference>
<comment type="cofactor">
    <cofactor evidence="1">
        <name>FAD</name>
        <dbReference type="ChEBI" id="CHEBI:57692"/>
    </cofactor>
</comment>
<organism evidence="17 18">
    <name type="scientific">Cyprinus carpio</name>
    <name type="common">Common carp</name>
    <dbReference type="NCBI Taxonomy" id="7962"/>
    <lineage>
        <taxon>Eukaryota</taxon>
        <taxon>Metazoa</taxon>
        <taxon>Chordata</taxon>
        <taxon>Craniata</taxon>
        <taxon>Vertebrata</taxon>
        <taxon>Euteleostomi</taxon>
        <taxon>Actinopterygii</taxon>
        <taxon>Neopterygii</taxon>
        <taxon>Teleostei</taxon>
        <taxon>Ostariophysi</taxon>
        <taxon>Cypriniformes</taxon>
        <taxon>Cyprinidae</taxon>
        <taxon>Cyprininae</taxon>
        <taxon>Cyprinus</taxon>
    </lineage>
</organism>
<name>A0A8C1YP55_CYPCA</name>
<dbReference type="FunFam" id="3.30.9.10:FF:000155">
    <property type="entry name" value="FAD-dependent oxidoreductase domain-containing 1"/>
    <property type="match status" value="1"/>
</dbReference>
<keyword evidence="9" id="KW-0249">Electron transport</keyword>
<dbReference type="Gene3D" id="3.50.50.60">
    <property type="entry name" value="FAD/NAD(P)-binding domain"/>
    <property type="match status" value="1"/>
</dbReference>
<evidence type="ECO:0000256" key="14">
    <source>
        <dbReference type="ARBA" id="ARBA00039785"/>
    </source>
</evidence>
<comment type="function">
    <text evidence="15">Required for the assembly of the mitochondrial membrane respiratory chain NADH dehydrogenase (Complex I). Involved in mid-late stages of complex I assembly.</text>
</comment>
<dbReference type="Gene3D" id="3.30.9.10">
    <property type="entry name" value="D-Amino Acid Oxidase, subunit A, domain 2"/>
    <property type="match status" value="1"/>
</dbReference>
<evidence type="ECO:0000256" key="6">
    <source>
        <dbReference type="ARBA" id="ARBA00022692"/>
    </source>
</evidence>
<keyword evidence="13" id="KW-0472">Membrane</keyword>
<evidence type="ECO:0000256" key="10">
    <source>
        <dbReference type="ARBA" id="ARBA00022989"/>
    </source>
</evidence>
<evidence type="ECO:0000313" key="18">
    <source>
        <dbReference type="Proteomes" id="UP000694700"/>
    </source>
</evidence>
<accession>A0A8C1YP55</accession>
<evidence type="ECO:0000256" key="2">
    <source>
        <dbReference type="ARBA" id="ARBA00004434"/>
    </source>
</evidence>
<keyword evidence="6" id="KW-0812">Transmembrane</keyword>
<sequence length="517" mass="57243">MLALIRKLPWSVEPSNLINIHEPSLSGSSCSFIRYLRNARWLYSKSVSSTGRTICKFSPYLDAQLRAFRDKAAAAMPGSDWSPIELTPGLPPERADVVIVGGGVVGWSIAYWLKMKARVRDGLRVLVVEKDPTYSQASTVLSCGGIRQQFSLKENIMLSLFSAHFMKNINNHLCVVNEDPVDLQFNHSGYLFLASEKSAHIMEENYRTQRYVGAKVALLSPSQLKERFPWMNTEGVALASLGLENEGWFDPWSLLNALRRKAVSMGVYQCFGEVTGFKCAANLAETTDGEVLNVQRIKYVNVRMPNSLEYQPVECAVVVNAAGANSGKIASMLGIGLGPKESVSGVPLPVEPRKRFVYVVHCPDGPGLDTPFLIDYSGVYCRREGLGGNYITGMSPEETEEPDISNLDVDHEFFQEKVWHRLAHRIPAFEQLKVSNAWAGFYDYNTFDQNGIIGLHPLVPNMYFATGFSGHGLQQSPAVGLAVAELILDGGYKTIDLSALDLKRILLQEPILESNIV</sequence>
<dbReference type="Pfam" id="PF01266">
    <property type="entry name" value="DAO"/>
    <property type="match status" value="1"/>
</dbReference>
<dbReference type="GO" id="GO:0032981">
    <property type="term" value="P:mitochondrial respiratory chain complex I assembly"/>
    <property type="evidence" value="ECO:0007669"/>
    <property type="project" value="TreeGrafter"/>
</dbReference>